<reference evidence="1 2" key="1">
    <citation type="submission" date="2018-06" db="EMBL/GenBank/DDBJ databases">
        <title>Spongiibacterium sp. HME9304 Genome sequencing and assembly.</title>
        <authorList>
            <person name="Kang H."/>
            <person name="Kim H."/>
            <person name="Joh K."/>
        </authorList>
    </citation>
    <scope>NUCLEOTIDE SEQUENCE [LARGE SCALE GENOMIC DNA]</scope>
    <source>
        <strain evidence="1 2">HME9304</strain>
    </source>
</reference>
<keyword evidence="2" id="KW-1185">Reference proteome</keyword>
<accession>A0A2Z4LYE6</accession>
<proteinExistence type="predicted"/>
<dbReference type="EMBL" id="CP030104">
    <property type="protein sequence ID" value="AWX46347.1"/>
    <property type="molecule type" value="Genomic_DNA"/>
</dbReference>
<protein>
    <recommendedName>
        <fullName evidence="3">Lipoprotein</fullName>
    </recommendedName>
</protein>
<dbReference type="OrthoDB" id="1489643at2"/>
<dbReference type="PROSITE" id="PS51257">
    <property type="entry name" value="PROKAR_LIPOPROTEIN"/>
    <property type="match status" value="1"/>
</dbReference>
<evidence type="ECO:0008006" key="3">
    <source>
        <dbReference type="Google" id="ProtNLM"/>
    </source>
</evidence>
<dbReference type="AlphaFoldDB" id="A0A2Z4LYE6"/>
<name>A0A2Z4LYE6_9FLAO</name>
<organism evidence="1 2">
    <name type="scientific">Flagellimonas maritima</name>
    <dbReference type="NCBI Taxonomy" id="1383885"/>
    <lineage>
        <taxon>Bacteria</taxon>
        <taxon>Pseudomonadati</taxon>
        <taxon>Bacteroidota</taxon>
        <taxon>Flavobacteriia</taxon>
        <taxon>Flavobacteriales</taxon>
        <taxon>Flavobacteriaceae</taxon>
        <taxon>Flagellimonas</taxon>
    </lineage>
</organism>
<evidence type="ECO:0000313" key="2">
    <source>
        <dbReference type="Proteomes" id="UP000248536"/>
    </source>
</evidence>
<dbReference type="RefSeq" id="WP_112379636.1">
    <property type="nucleotide sequence ID" value="NZ_CP030104.1"/>
</dbReference>
<sequence length="394" mass="45581">MKRAVHIVILFIFIACSGVKKTQEALNTGNYTAAINKAIKNLADNKSKKGHQPFVVLLEDAFLKNTKREKQQIAFLKKEGNPAKLEIIFKKYQELKQIQQRIRPLLPLSIYEEGRTANFNFSNYDAEILNTKNKLSEYLYSNASQLLVSAKQKQDFRNAYEDLKYLQEINPGFKDTNIKMNQAYEKGLEYVRVDIGNATDQIIPERLEEELLDFNTFGIEDFWTEYHANPLSDIDYDYAMNLNFREINISPEQVSEKQIIKEKQIRDGYEYLLDQNGNAVKDSLGNRIKVDKLRTVQCSFYQFTQFKTAQIGAKVSFTDLKSGQEINAYPLSSEFVFEHIYANYKGDRRALDSDLAPLLEISAVPFPSNEQMVYDAGEDLKTRLKSILRRNKFN</sequence>
<evidence type="ECO:0000313" key="1">
    <source>
        <dbReference type="EMBL" id="AWX46347.1"/>
    </source>
</evidence>
<dbReference type="KEGG" id="spon:HME9304_03380"/>
<gene>
    <name evidence="1" type="ORF">HME9304_03380</name>
</gene>
<dbReference type="Proteomes" id="UP000248536">
    <property type="component" value="Chromosome"/>
</dbReference>